<dbReference type="PANTHER" id="PTHR42844">
    <property type="entry name" value="DIHYDRONEOPTERIN ALDOLASE 1-RELATED"/>
    <property type="match status" value="1"/>
</dbReference>
<dbReference type="GO" id="GO:0046654">
    <property type="term" value="P:tetrahydrofolate biosynthetic process"/>
    <property type="evidence" value="ECO:0007669"/>
    <property type="project" value="UniProtKB-UniRule"/>
</dbReference>
<dbReference type="NCBIfam" id="TIGR00526">
    <property type="entry name" value="folB_dom"/>
    <property type="match status" value="1"/>
</dbReference>
<dbReference type="Gene3D" id="3.30.1130.10">
    <property type="match status" value="1"/>
</dbReference>
<evidence type="ECO:0000313" key="11">
    <source>
        <dbReference type="Proteomes" id="UP000250744"/>
    </source>
</evidence>
<accession>A0A364NLE8</accession>
<dbReference type="Pfam" id="PF02152">
    <property type="entry name" value="FolB"/>
    <property type="match status" value="1"/>
</dbReference>
<dbReference type="Proteomes" id="UP000250744">
    <property type="component" value="Unassembled WGS sequence"/>
</dbReference>
<evidence type="ECO:0000256" key="1">
    <source>
        <dbReference type="ARBA" id="ARBA00000693"/>
    </source>
</evidence>
<dbReference type="OrthoDB" id="9810587at2"/>
<evidence type="ECO:0000313" key="10">
    <source>
        <dbReference type="EMBL" id="RAU17923.1"/>
    </source>
</evidence>
<organism evidence="10 11">
    <name type="scientific">Nitrincola tibetensis</name>
    <dbReference type="NCBI Taxonomy" id="2219697"/>
    <lineage>
        <taxon>Bacteria</taxon>
        <taxon>Pseudomonadati</taxon>
        <taxon>Pseudomonadota</taxon>
        <taxon>Gammaproteobacteria</taxon>
        <taxon>Oceanospirillales</taxon>
        <taxon>Oceanospirillaceae</taxon>
        <taxon>Nitrincola</taxon>
    </lineage>
</organism>
<dbReference type="EMBL" id="QKRX01000007">
    <property type="protein sequence ID" value="RAU17923.1"/>
    <property type="molecule type" value="Genomic_DNA"/>
</dbReference>
<gene>
    <name evidence="10" type="primary">folB</name>
    <name evidence="10" type="ORF">DN062_11215</name>
</gene>
<name>A0A364NLE8_9GAMM</name>
<dbReference type="RefSeq" id="WP_112159411.1">
    <property type="nucleotide sequence ID" value="NZ_QKRX01000007.1"/>
</dbReference>
<dbReference type="InterPro" id="IPR043133">
    <property type="entry name" value="GTP-CH-I_C/QueF"/>
</dbReference>
<dbReference type="UniPathway" id="UPA00077">
    <property type="reaction ID" value="UER00154"/>
</dbReference>
<dbReference type="InterPro" id="IPR006156">
    <property type="entry name" value="Dihydroneopterin_aldolase"/>
</dbReference>
<dbReference type="GO" id="GO:0004150">
    <property type="term" value="F:dihydroneopterin aldolase activity"/>
    <property type="evidence" value="ECO:0007669"/>
    <property type="project" value="UniProtKB-UniRule"/>
</dbReference>
<dbReference type="GO" id="GO:0016853">
    <property type="term" value="F:isomerase activity"/>
    <property type="evidence" value="ECO:0007669"/>
    <property type="project" value="UniProtKB-KW"/>
</dbReference>
<dbReference type="InterPro" id="IPR006157">
    <property type="entry name" value="FolB_dom"/>
</dbReference>
<keyword evidence="6" id="KW-0413">Isomerase</keyword>
<dbReference type="CDD" id="cd00534">
    <property type="entry name" value="DHNA_DHNTPE"/>
    <property type="match status" value="1"/>
</dbReference>
<protein>
    <recommendedName>
        <fullName evidence="8">7,8-dihydroneopterin aldolase</fullName>
        <ecNumber evidence="8">4.1.2.25</ecNumber>
    </recommendedName>
</protein>
<evidence type="ECO:0000256" key="8">
    <source>
        <dbReference type="RuleBase" id="RU362079"/>
    </source>
</evidence>
<dbReference type="EC" id="4.1.2.25" evidence="8"/>
<evidence type="ECO:0000256" key="6">
    <source>
        <dbReference type="ARBA" id="ARBA00023235"/>
    </source>
</evidence>
<feature type="domain" description="Dihydroneopterin aldolase/epimerase" evidence="9">
    <location>
        <begin position="4"/>
        <end position="114"/>
    </location>
</feature>
<comment type="function">
    <text evidence="8">Catalyzes the conversion of 7,8-dihydroneopterin to 6-hydroxymethyl-7,8-dihydropterin.</text>
</comment>
<evidence type="ECO:0000256" key="5">
    <source>
        <dbReference type="ARBA" id="ARBA00022909"/>
    </source>
</evidence>
<dbReference type="SMART" id="SM00905">
    <property type="entry name" value="FolB"/>
    <property type="match status" value="1"/>
</dbReference>
<comment type="similarity">
    <text evidence="4 8">Belongs to the DHNA family.</text>
</comment>
<dbReference type="GO" id="GO:0046656">
    <property type="term" value="P:folic acid biosynthetic process"/>
    <property type="evidence" value="ECO:0007669"/>
    <property type="project" value="UniProtKB-UniRule"/>
</dbReference>
<evidence type="ECO:0000256" key="2">
    <source>
        <dbReference type="ARBA" id="ARBA00001353"/>
    </source>
</evidence>
<dbReference type="PANTHER" id="PTHR42844:SF1">
    <property type="entry name" value="DIHYDRONEOPTERIN ALDOLASE 1-RELATED"/>
    <property type="match status" value="1"/>
</dbReference>
<keyword evidence="7 8" id="KW-0456">Lyase</keyword>
<keyword evidence="5 8" id="KW-0289">Folate biosynthesis</keyword>
<evidence type="ECO:0000256" key="7">
    <source>
        <dbReference type="ARBA" id="ARBA00023239"/>
    </source>
</evidence>
<comment type="catalytic activity">
    <reaction evidence="1">
        <text>7,8-dihydroneopterin = 7,8-dihydromonapterin</text>
        <dbReference type="Rhea" id="RHEA:45328"/>
        <dbReference type="ChEBI" id="CHEBI:17001"/>
        <dbReference type="ChEBI" id="CHEBI:71175"/>
        <dbReference type="EC" id="5.1.99.8"/>
    </reaction>
</comment>
<dbReference type="FunFam" id="3.30.1130.10:FF:000002">
    <property type="entry name" value="7,8-dihydroneopterin aldolase"/>
    <property type="match status" value="1"/>
</dbReference>
<reference evidence="10 11" key="1">
    <citation type="submission" date="2018-06" db="EMBL/GenBank/DDBJ databases">
        <title>Nitrincola tibetense sp. nov., isolated from Lake XuguoCo on Tibetan Plateau.</title>
        <authorList>
            <person name="Xing P."/>
        </authorList>
    </citation>
    <scope>NUCLEOTIDE SEQUENCE [LARGE SCALE GENOMIC DNA]</scope>
    <source>
        <strain evidence="11">xg18</strain>
    </source>
</reference>
<comment type="catalytic activity">
    <reaction evidence="2 8">
        <text>7,8-dihydroneopterin = 6-hydroxymethyl-7,8-dihydropterin + glycolaldehyde</text>
        <dbReference type="Rhea" id="RHEA:10540"/>
        <dbReference type="ChEBI" id="CHEBI:17001"/>
        <dbReference type="ChEBI" id="CHEBI:17071"/>
        <dbReference type="ChEBI" id="CHEBI:44841"/>
        <dbReference type="EC" id="4.1.2.25"/>
    </reaction>
</comment>
<dbReference type="NCBIfam" id="TIGR00525">
    <property type="entry name" value="folB"/>
    <property type="match status" value="1"/>
</dbReference>
<dbReference type="SUPFAM" id="SSF55620">
    <property type="entry name" value="Tetrahydrobiopterin biosynthesis enzymes-like"/>
    <property type="match status" value="1"/>
</dbReference>
<comment type="caution">
    <text evidence="10">The sequence shown here is derived from an EMBL/GenBank/DDBJ whole genome shotgun (WGS) entry which is preliminary data.</text>
</comment>
<sequence length="118" mass="13331">MDIVYIRELQVETIIGIYDWEREVRQIVSLDLEMGTDIRAAANTEDIENTLNYKSVSDRLIAFVAESEFLLVETMAEEIAALILQEFHVPWLRLRVGKPGAVPQASDVGVIIERGVKS</sequence>
<evidence type="ECO:0000259" key="9">
    <source>
        <dbReference type="SMART" id="SM00905"/>
    </source>
</evidence>
<proteinExistence type="inferred from homology"/>
<evidence type="ECO:0000256" key="4">
    <source>
        <dbReference type="ARBA" id="ARBA00005708"/>
    </source>
</evidence>
<keyword evidence="11" id="KW-1185">Reference proteome</keyword>
<dbReference type="GO" id="GO:0005737">
    <property type="term" value="C:cytoplasm"/>
    <property type="evidence" value="ECO:0007669"/>
    <property type="project" value="TreeGrafter"/>
</dbReference>
<dbReference type="AlphaFoldDB" id="A0A364NLE8"/>
<evidence type="ECO:0000256" key="3">
    <source>
        <dbReference type="ARBA" id="ARBA00005013"/>
    </source>
</evidence>
<comment type="pathway">
    <text evidence="3 8">Cofactor biosynthesis; tetrahydrofolate biosynthesis; 2-amino-4-hydroxy-6-hydroxymethyl-7,8-dihydropteridine diphosphate from 7,8-dihydroneopterin triphosphate: step 3/4.</text>
</comment>